<evidence type="ECO:0000259" key="1">
    <source>
        <dbReference type="Pfam" id="PF00534"/>
    </source>
</evidence>
<comment type="caution">
    <text evidence="2">The sequence shown here is derived from an EMBL/GenBank/DDBJ whole genome shotgun (WGS) entry which is preliminary data.</text>
</comment>
<dbReference type="PANTHER" id="PTHR12526">
    <property type="entry name" value="GLYCOSYLTRANSFERASE"/>
    <property type="match status" value="1"/>
</dbReference>
<dbReference type="SUPFAM" id="SSF53756">
    <property type="entry name" value="UDP-Glycosyltransferase/glycogen phosphorylase"/>
    <property type="match status" value="1"/>
</dbReference>
<dbReference type="AlphaFoldDB" id="A0A1F4WKY1"/>
<name>A0A1F4WKY1_UNCKA</name>
<dbReference type="Gene3D" id="3.40.50.2000">
    <property type="entry name" value="Glycogen Phosphorylase B"/>
    <property type="match status" value="2"/>
</dbReference>
<organism evidence="2 3">
    <name type="scientific">candidate division WWE3 bacterium RIFOXYC1_FULL_39_7</name>
    <dbReference type="NCBI Taxonomy" id="1802643"/>
    <lineage>
        <taxon>Bacteria</taxon>
        <taxon>Katanobacteria</taxon>
    </lineage>
</organism>
<evidence type="ECO:0000313" key="3">
    <source>
        <dbReference type="Proteomes" id="UP000179113"/>
    </source>
</evidence>
<dbReference type="GO" id="GO:0016757">
    <property type="term" value="F:glycosyltransferase activity"/>
    <property type="evidence" value="ECO:0007669"/>
    <property type="project" value="InterPro"/>
</dbReference>
<accession>A0A1F4WKY1</accession>
<dbReference type="Pfam" id="PF00534">
    <property type="entry name" value="Glycos_transf_1"/>
    <property type="match status" value="1"/>
</dbReference>
<dbReference type="CDD" id="cd03801">
    <property type="entry name" value="GT4_PimA-like"/>
    <property type="match status" value="1"/>
</dbReference>
<dbReference type="Proteomes" id="UP000179113">
    <property type="component" value="Unassembled WGS sequence"/>
</dbReference>
<feature type="domain" description="Glycosyl transferase family 1" evidence="1">
    <location>
        <begin position="233"/>
        <end position="394"/>
    </location>
</feature>
<dbReference type="PANTHER" id="PTHR12526:SF630">
    <property type="entry name" value="GLYCOSYLTRANSFERASE"/>
    <property type="match status" value="1"/>
</dbReference>
<sequence length="414" mass="46404">MNENAGLKKKNVLFFIPDFPVISETFIEREVSKLLQLDNLDINVLAIRKSTGTISPNVLNKTHYLRLNLFSSVLGGLNCLLRPLRFFKAFAVVLQNGNRSLTGNLYIFLKSIGYSWIIKELKPDFILCHFLSEPSTIILIVSYLLDIPFGISAHARDVFGKSGDLRLNSELVKQKAERAKFITVCNRRAYEECLTLVSENDKPKLYLNYHGIDFERMPKAEDNSSTVRSGISIFSVGRLVEKKGFKYLVEASRILKDEGVLHTIKVAGPGPLFEELKKQISDYGLQNTFFILGDGKGIPNIQAMEELSKADIFVLPSIETADKDAEGIPNTILEAAYFKKPIISTKSGSIPEFVENNVTGILVDQKNPEQLAKAIKILSMDKAMAHILGEGAYRELTLKFDLSKNVRNLENLLL</sequence>
<proteinExistence type="predicted"/>
<reference evidence="2 3" key="1">
    <citation type="journal article" date="2016" name="Nat. Commun.">
        <title>Thousands of microbial genomes shed light on interconnected biogeochemical processes in an aquifer system.</title>
        <authorList>
            <person name="Anantharaman K."/>
            <person name="Brown C.T."/>
            <person name="Hug L.A."/>
            <person name="Sharon I."/>
            <person name="Castelle C.J."/>
            <person name="Probst A.J."/>
            <person name="Thomas B.C."/>
            <person name="Singh A."/>
            <person name="Wilkins M.J."/>
            <person name="Karaoz U."/>
            <person name="Brodie E.L."/>
            <person name="Williams K.H."/>
            <person name="Hubbard S.S."/>
            <person name="Banfield J.F."/>
        </authorList>
    </citation>
    <scope>NUCLEOTIDE SEQUENCE [LARGE SCALE GENOMIC DNA]</scope>
</reference>
<dbReference type="InterPro" id="IPR001296">
    <property type="entry name" value="Glyco_trans_1"/>
</dbReference>
<evidence type="ECO:0000313" key="2">
    <source>
        <dbReference type="EMBL" id="OGC70082.1"/>
    </source>
</evidence>
<dbReference type="EMBL" id="MEWA01000010">
    <property type="protein sequence ID" value="OGC70082.1"/>
    <property type="molecule type" value="Genomic_DNA"/>
</dbReference>
<gene>
    <name evidence="2" type="ORF">A2415_00595</name>
</gene>
<protein>
    <recommendedName>
        <fullName evidence="1">Glycosyl transferase family 1 domain-containing protein</fullName>
    </recommendedName>
</protein>